<dbReference type="InterPro" id="IPR010730">
    <property type="entry name" value="HET"/>
</dbReference>
<evidence type="ECO:0000313" key="3">
    <source>
        <dbReference type="Proteomes" id="UP000800200"/>
    </source>
</evidence>
<feature type="domain" description="Heterokaryon incompatibility" evidence="1">
    <location>
        <begin position="82"/>
        <end position="175"/>
    </location>
</feature>
<name>A0A6A6DI93_9PEZI</name>
<dbReference type="OrthoDB" id="5135333at2759"/>
<dbReference type="Proteomes" id="UP000800200">
    <property type="component" value="Unassembled WGS sequence"/>
</dbReference>
<organism evidence="2 3">
    <name type="scientific">Zopfia rhizophila CBS 207.26</name>
    <dbReference type="NCBI Taxonomy" id="1314779"/>
    <lineage>
        <taxon>Eukaryota</taxon>
        <taxon>Fungi</taxon>
        <taxon>Dikarya</taxon>
        <taxon>Ascomycota</taxon>
        <taxon>Pezizomycotina</taxon>
        <taxon>Dothideomycetes</taxon>
        <taxon>Dothideomycetes incertae sedis</taxon>
        <taxon>Zopfiaceae</taxon>
        <taxon>Zopfia</taxon>
    </lineage>
</organism>
<proteinExistence type="predicted"/>
<dbReference type="AlphaFoldDB" id="A0A6A6DI93"/>
<sequence length="266" mass="29915">MADDAQKIGASPLFRGRVLSGERFDILNARKWLDICRTRHGSLCEVPGRTSEERVRSPQPVNLLAIDLQDMCVCKMPPNSEFAALSYCWPATPSLVLKKANRIELFSHQSLNGRMQFLPGTVQDAINCAKALSFHYLWIDALCIFQDSDAHKTEQLLQMDRVYGAATLTIVCAYPVPRGTTDACSGLPRYGKDIWPIRQTIKNVSGLRLMTTNRAAYMVLDENSWGQWTLSRAPITNEGAKMASYQQALTEYTLDLLTNNHNLRFV</sequence>
<protein>
    <recommendedName>
        <fullName evidence="1">Heterokaryon incompatibility domain-containing protein</fullName>
    </recommendedName>
</protein>
<reference evidence="2" key="1">
    <citation type="journal article" date="2020" name="Stud. Mycol.">
        <title>101 Dothideomycetes genomes: a test case for predicting lifestyles and emergence of pathogens.</title>
        <authorList>
            <person name="Haridas S."/>
            <person name="Albert R."/>
            <person name="Binder M."/>
            <person name="Bloem J."/>
            <person name="Labutti K."/>
            <person name="Salamov A."/>
            <person name="Andreopoulos B."/>
            <person name="Baker S."/>
            <person name="Barry K."/>
            <person name="Bills G."/>
            <person name="Bluhm B."/>
            <person name="Cannon C."/>
            <person name="Castanera R."/>
            <person name="Culley D."/>
            <person name="Daum C."/>
            <person name="Ezra D."/>
            <person name="Gonzalez J."/>
            <person name="Henrissat B."/>
            <person name="Kuo A."/>
            <person name="Liang C."/>
            <person name="Lipzen A."/>
            <person name="Lutzoni F."/>
            <person name="Magnuson J."/>
            <person name="Mondo S."/>
            <person name="Nolan M."/>
            <person name="Ohm R."/>
            <person name="Pangilinan J."/>
            <person name="Park H.-J."/>
            <person name="Ramirez L."/>
            <person name="Alfaro M."/>
            <person name="Sun H."/>
            <person name="Tritt A."/>
            <person name="Yoshinaga Y."/>
            <person name="Zwiers L.-H."/>
            <person name="Turgeon B."/>
            <person name="Goodwin S."/>
            <person name="Spatafora J."/>
            <person name="Crous P."/>
            <person name="Grigoriev I."/>
        </authorList>
    </citation>
    <scope>NUCLEOTIDE SEQUENCE</scope>
    <source>
        <strain evidence="2">CBS 207.26</strain>
    </source>
</reference>
<evidence type="ECO:0000313" key="2">
    <source>
        <dbReference type="EMBL" id="KAF2179211.1"/>
    </source>
</evidence>
<evidence type="ECO:0000259" key="1">
    <source>
        <dbReference type="Pfam" id="PF06985"/>
    </source>
</evidence>
<keyword evidence="3" id="KW-1185">Reference proteome</keyword>
<dbReference type="Pfam" id="PF06985">
    <property type="entry name" value="HET"/>
    <property type="match status" value="1"/>
</dbReference>
<accession>A0A6A6DI93</accession>
<gene>
    <name evidence="2" type="ORF">K469DRAFT_596966</name>
</gene>
<dbReference type="PANTHER" id="PTHR33112:SF12">
    <property type="entry name" value="HETEROKARYON INCOMPATIBILITY DOMAIN-CONTAINING PROTEIN"/>
    <property type="match status" value="1"/>
</dbReference>
<dbReference type="PANTHER" id="PTHR33112">
    <property type="entry name" value="DOMAIN PROTEIN, PUTATIVE-RELATED"/>
    <property type="match status" value="1"/>
</dbReference>
<dbReference type="EMBL" id="ML994668">
    <property type="protein sequence ID" value="KAF2179211.1"/>
    <property type="molecule type" value="Genomic_DNA"/>
</dbReference>